<sequence>MIAGFDIEGCIISQGKSFPPAKMTGMDRDTIINFPPNKITDLIAEIKEDTVLLNWTAPGEDFDVGKVNGQKVDQV</sequence>
<comment type="caution">
    <text evidence="1">The sequence shown here is derived from an EMBL/GenBank/DDBJ whole genome shotgun (WGS) entry which is preliminary data.</text>
</comment>
<dbReference type="EMBL" id="MU551552">
    <property type="protein sequence ID" value="KAI5625502.1"/>
    <property type="molecule type" value="Genomic_DNA"/>
</dbReference>
<accession>A0AAD5B098</accession>
<organism evidence="1 2">
    <name type="scientific">Silurus asotus</name>
    <name type="common">Amur catfish</name>
    <name type="synonym">Parasilurus asotus</name>
    <dbReference type="NCBI Taxonomy" id="30991"/>
    <lineage>
        <taxon>Eukaryota</taxon>
        <taxon>Metazoa</taxon>
        <taxon>Chordata</taxon>
        <taxon>Craniata</taxon>
        <taxon>Vertebrata</taxon>
        <taxon>Euteleostomi</taxon>
        <taxon>Actinopterygii</taxon>
        <taxon>Neopterygii</taxon>
        <taxon>Teleostei</taxon>
        <taxon>Ostariophysi</taxon>
        <taxon>Siluriformes</taxon>
        <taxon>Siluridae</taxon>
        <taxon>Silurus</taxon>
    </lineage>
</organism>
<keyword evidence="2" id="KW-1185">Reference proteome</keyword>
<evidence type="ECO:0000313" key="2">
    <source>
        <dbReference type="Proteomes" id="UP001205998"/>
    </source>
</evidence>
<dbReference type="AlphaFoldDB" id="A0AAD5B098"/>
<proteinExistence type="predicted"/>
<reference evidence="1" key="1">
    <citation type="submission" date="2018-07" db="EMBL/GenBank/DDBJ databases">
        <title>Comparative genomics of catfishes provides insights into carnivory and benthic adaptation.</title>
        <authorList>
            <person name="Zhang Y."/>
            <person name="Wang D."/>
            <person name="Peng Z."/>
            <person name="Zheng S."/>
            <person name="Shao F."/>
            <person name="Tao W."/>
        </authorList>
    </citation>
    <scope>NUCLEOTIDE SEQUENCE</scope>
    <source>
        <strain evidence="1">Chongqing</strain>
    </source>
</reference>
<name>A0AAD5B098_SILAS</name>
<gene>
    <name evidence="1" type="ORF">C0J50_15048</name>
</gene>
<protein>
    <submittedName>
        <fullName evidence="1">Epithelial chloride channel protein-like isoform X1</fullName>
    </submittedName>
</protein>
<dbReference type="Proteomes" id="UP001205998">
    <property type="component" value="Unassembled WGS sequence"/>
</dbReference>
<evidence type="ECO:0000313" key="1">
    <source>
        <dbReference type="EMBL" id="KAI5625502.1"/>
    </source>
</evidence>